<keyword evidence="1" id="KW-0812">Transmembrane</keyword>
<name>A0A4D4J5D4_9PSEU</name>
<proteinExistence type="predicted"/>
<keyword evidence="1" id="KW-0472">Membrane</keyword>
<keyword evidence="1" id="KW-1133">Transmembrane helix</keyword>
<keyword evidence="3" id="KW-1185">Reference proteome</keyword>
<gene>
    <name evidence="2" type="ORF">GTS_23070</name>
</gene>
<dbReference type="AlphaFoldDB" id="A0A4D4J5D4"/>
<dbReference type="RefSeq" id="WP_153816552.1">
    <property type="nucleotide sequence ID" value="NZ_BJFL01000009.1"/>
</dbReference>
<evidence type="ECO:0000313" key="2">
    <source>
        <dbReference type="EMBL" id="GDY30674.1"/>
    </source>
</evidence>
<accession>A0A4D4J5D4</accession>
<protein>
    <submittedName>
        <fullName evidence="2">Uncharacterized protein</fullName>
    </submittedName>
</protein>
<evidence type="ECO:0000256" key="1">
    <source>
        <dbReference type="SAM" id="Phobius"/>
    </source>
</evidence>
<feature type="transmembrane region" description="Helical" evidence="1">
    <location>
        <begin position="31"/>
        <end position="51"/>
    </location>
</feature>
<reference evidence="3" key="1">
    <citation type="submission" date="2019-04" db="EMBL/GenBank/DDBJ databases">
        <title>Draft genome sequence of Pseudonocardiaceae bacterium SL3-2-4.</title>
        <authorList>
            <person name="Ningsih F."/>
            <person name="Yokota A."/>
            <person name="Sakai Y."/>
            <person name="Nanatani K."/>
            <person name="Yabe S."/>
            <person name="Oetari A."/>
            <person name="Sjamsuridzal W."/>
        </authorList>
    </citation>
    <scope>NUCLEOTIDE SEQUENCE [LARGE SCALE GENOMIC DNA]</scope>
    <source>
        <strain evidence="3">SL3-2-4</strain>
    </source>
</reference>
<organism evidence="2 3">
    <name type="scientific">Gandjariella thermophila</name>
    <dbReference type="NCBI Taxonomy" id="1931992"/>
    <lineage>
        <taxon>Bacteria</taxon>
        <taxon>Bacillati</taxon>
        <taxon>Actinomycetota</taxon>
        <taxon>Actinomycetes</taxon>
        <taxon>Pseudonocardiales</taxon>
        <taxon>Pseudonocardiaceae</taxon>
        <taxon>Gandjariella</taxon>
    </lineage>
</organism>
<dbReference type="Proteomes" id="UP000298860">
    <property type="component" value="Unassembled WGS sequence"/>
</dbReference>
<dbReference type="EMBL" id="BJFL01000009">
    <property type="protein sequence ID" value="GDY30674.1"/>
    <property type="molecule type" value="Genomic_DNA"/>
</dbReference>
<comment type="caution">
    <text evidence="2">The sequence shown here is derived from an EMBL/GenBank/DDBJ whole genome shotgun (WGS) entry which is preliminary data.</text>
</comment>
<sequence length="52" mass="5784">MSEETSFVDWRKRERARANDDPAERRSSKGIVLAVILVAVVALAAVAVFLIR</sequence>
<evidence type="ECO:0000313" key="3">
    <source>
        <dbReference type="Proteomes" id="UP000298860"/>
    </source>
</evidence>